<reference evidence="3" key="1">
    <citation type="journal article" date="2014" name="Science">
        <title>The coffee genome provides insight into the convergent evolution of caffeine biosynthesis.</title>
        <authorList>
            <person name="Denoeud F."/>
            <person name="Carretero-Paulet L."/>
            <person name="Dereeper A."/>
            <person name="Droc G."/>
            <person name="Guyot R."/>
            <person name="Pietrella M."/>
            <person name="Zheng C."/>
            <person name="Alberti A."/>
            <person name="Anthony F."/>
            <person name="Aprea G."/>
            <person name="Aury J.M."/>
            <person name="Bento P."/>
            <person name="Bernard M."/>
            <person name="Bocs S."/>
            <person name="Campa C."/>
            <person name="Cenci A."/>
            <person name="Combes M.C."/>
            <person name="Crouzillat D."/>
            <person name="Da Silva C."/>
            <person name="Daddiego L."/>
            <person name="De Bellis F."/>
            <person name="Dussert S."/>
            <person name="Garsmeur O."/>
            <person name="Gayraud T."/>
            <person name="Guignon V."/>
            <person name="Jahn K."/>
            <person name="Jamilloux V."/>
            <person name="Joet T."/>
            <person name="Labadie K."/>
            <person name="Lan T."/>
            <person name="Leclercq J."/>
            <person name="Lepelley M."/>
            <person name="Leroy T."/>
            <person name="Li L.T."/>
            <person name="Librado P."/>
            <person name="Lopez L."/>
            <person name="Munoz A."/>
            <person name="Noel B."/>
            <person name="Pallavicini A."/>
            <person name="Perrotta G."/>
            <person name="Poncet V."/>
            <person name="Pot D."/>
            <person name="Priyono X."/>
            <person name="Rigoreau M."/>
            <person name="Rouard M."/>
            <person name="Rozas J."/>
            <person name="Tranchant-Dubreuil C."/>
            <person name="VanBuren R."/>
            <person name="Zhang Q."/>
            <person name="Andrade A.C."/>
            <person name="Argout X."/>
            <person name="Bertrand B."/>
            <person name="de Kochko A."/>
            <person name="Graziosi G."/>
            <person name="Henry R.J."/>
            <person name="Jayarama X."/>
            <person name="Ming R."/>
            <person name="Nagai C."/>
            <person name="Rounsley S."/>
            <person name="Sankoff D."/>
            <person name="Giuliano G."/>
            <person name="Albert V.A."/>
            <person name="Wincker P."/>
            <person name="Lashermes P."/>
        </authorList>
    </citation>
    <scope>NUCLEOTIDE SEQUENCE [LARGE SCALE GENOMIC DNA]</scope>
    <source>
        <strain evidence="3">cv. DH200-94</strain>
    </source>
</reference>
<dbReference type="InParanoid" id="A0A068VK48"/>
<sequence>MSCILFSFIILHAPRTPFPSILGFLHFMLVIGFICLRVPLNMGNTCLLCFSSLSLISFIYVIYFLLFI</sequence>
<dbReference type="AlphaFoldDB" id="A0A068VK48"/>
<dbReference type="Proteomes" id="UP000295252">
    <property type="component" value="Unassembled WGS sequence"/>
</dbReference>
<dbReference type="EMBL" id="HG741285">
    <property type="protein sequence ID" value="CDP20987.1"/>
    <property type="molecule type" value="Genomic_DNA"/>
</dbReference>
<protein>
    <submittedName>
        <fullName evidence="2">DH200=94 genomic scaffold, scaffold_2201</fullName>
    </submittedName>
</protein>
<proteinExistence type="predicted"/>
<feature type="transmembrane region" description="Helical" evidence="1">
    <location>
        <begin position="47"/>
        <end position="66"/>
    </location>
</feature>
<dbReference type="Gramene" id="CDP20987">
    <property type="protein sequence ID" value="CDP20987"/>
    <property type="gene ID" value="GSCOC_T00007739001"/>
</dbReference>
<evidence type="ECO:0000313" key="3">
    <source>
        <dbReference type="Proteomes" id="UP000295252"/>
    </source>
</evidence>
<organism evidence="2 3">
    <name type="scientific">Coffea canephora</name>
    <name type="common">Robusta coffee</name>
    <dbReference type="NCBI Taxonomy" id="49390"/>
    <lineage>
        <taxon>Eukaryota</taxon>
        <taxon>Viridiplantae</taxon>
        <taxon>Streptophyta</taxon>
        <taxon>Embryophyta</taxon>
        <taxon>Tracheophyta</taxon>
        <taxon>Spermatophyta</taxon>
        <taxon>Magnoliopsida</taxon>
        <taxon>eudicotyledons</taxon>
        <taxon>Gunneridae</taxon>
        <taxon>Pentapetalae</taxon>
        <taxon>asterids</taxon>
        <taxon>lamiids</taxon>
        <taxon>Gentianales</taxon>
        <taxon>Rubiaceae</taxon>
        <taxon>Ixoroideae</taxon>
        <taxon>Gardenieae complex</taxon>
        <taxon>Bertiereae - Coffeeae clade</taxon>
        <taxon>Coffeeae</taxon>
        <taxon>Coffea</taxon>
    </lineage>
</organism>
<accession>A0A068VK48</accession>
<keyword evidence="1" id="KW-1133">Transmembrane helix</keyword>
<keyword evidence="1" id="KW-0472">Membrane</keyword>
<evidence type="ECO:0000313" key="2">
    <source>
        <dbReference type="EMBL" id="CDP20987.1"/>
    </source>
</evidence>
<evidence type="ECO:0000256" key="1">
    <source>
        <dbReference type="SAM" id="Phobius"/>
    </source>
</evidence>
<gene>
    <name evidence="2" type="ORF">GSCOC_T00007739001</name>
</gene>
<keyword evidence="3" id="KW-1185">Reference proteome</keyword>
<name>A0A068VK48_COFCA</name>
<feature type="transmembrane region" description="Helical" evidence="1">
    <location>
        <begin position="20"/>
        <end position="40"/>
    </location>
</feature>
<keyword evidence="1" id="KW-0812">Transmembrane</keyword>